<reference evidence="11 12" key="1">
    <citation type="journal article" date="2008" name="Nature">
        <title>The Trichoplax genome and the nature of placozoans.</title>
        <authorList>
            <person name="Srivastava M."/>
            <person name="Begovic E."/>
            <person name="Chapman J."/>
            <person name="Putnam N.H."/>
            <person name="Hellsten U."/>
            <person name="Kawashima T."/>
            <person name="Kuo A."/>
            <person name="Mitros T."/>
            <person name="Salamov A."/>
            <person name="Carpenter M.L."/>
            <person name="Signorovitch A.Y."/>
            <person name="Moreno M.A."/>
            <person name="Kamm K."/>
            <person name="Grimwood J."/>
            <person name="Schmutz J."/>
            <person name="Shapiro H."/>
            <person name="Grigoriev I.V."/>
            <person name="Buss L.W."/>
            <person name="Schierwater B."/>
            <person name="Dellaporta S.L."/>
            <person name="Rokhsar D.S."/>
        </authorList>
    </citation>
    <scope>NUCLEOTIDE SEQUENCE [LARGE SCALE GENOMIC DNA]</scope>
    <source>
        <strain evidence="11 12">Grell-BS-1999</strain>
    </source>
</reference>
<evidence type="ECO:0008006" key="13">
    <source>
        <dbReference type="Google" id="ProtNLM"/>
    </source>
</evidence>
<keyword evidence="5" id="KW-0735">Signal-anchor</keyword>
<dbReference type="KEGG" id="tad:TRIADDRAFT_20786"/>
<dbReference type="RefSeq" id="XP_002109952.1">
    <property type="nucleotide sequence ID" value="XM_002109916.1"/>
</dbReference>
<dbReference type="InterPro" id="IPR007734">
    <property type="entry name" value="Heparan_SO4_2-O-STrfase"/>
</dbReference>
<dbReference type="CTD" id="6751167"/>
<dbReference type="EMBL" id="DS985242">
    <property type="protein sequence ID" value="EDV28118.1"/>
    <property type="molecule type" value="Genomic_DNA"/>
</dbReference>
<keyword evidence="3" id="KW-0808">Transferase</keyword>
<dbReference type="PhylomeDB" id="B3RP28"/>
<gene>
    <name evidence="11" type="ORF">TRIADDRAFT_20786</name>
</gene>
<dbReference type="STRING" id="10228.B3RP28"/>
<dbReference type="Gene3D" id="3.40.50.300">
    <property type="entry name" value="P-loop containing nucleotide triphosphate hydrolases"/>
    <property type="match status" value="1"/>
</dbReference>
<dbReference type="AlphaFoldDB" id="B3RP28"/>
<dbReference type="HOGENOM" id="CLU_045310_1_0_1"/>
<dbReference type="SUPFAM" id="SSF52540">
    <property type="entry name" value="P-loop containing nucleoside triphosphate hydrolases"/>
    <property type="match status" value="1"/>
</dbReference>
<dbReference type="Proteomes" id="UP000009022">
    <property type="component" value="Unassembled WGS sequence"/>
</dbReference>
<dbReference type="GeneID" id="6751167"/>
<keyword evidence="9" id="KW-1015">Disulfide bond</keyword>
<evidence type="ECO:0000256" key="9">
    <source>
        <dbReference type="ARBA" id="ARBA00023157"/>
    </source>
</evidence>
<accession>B3RP28</accession>
<evidence type="ECO:0000313" key="11">
    <source>
        <dbReference type="EMBL" id="EDV28118.1"/>
    </source>
</evidence>
<dbReference type="FunCoup" id="B3RP28">
    <property type="interactions" value="1726"/>
</dbReference>
<dbReference type="GO" id="GO:0015012">
    <property type="term" value="P:heparan sulfate proteoglycan biosynthetic process"/>
    <property type="evidence" value="ECO:0000318"/>
    <property type="project" value="GO_Central"/>
</dbReference>
<evidence type="ECO:0000256" key="5">
    <source>
        <dbReference type="ARBA" id="ARBA00022968"/>
    </source>
</evidence>
<dbReference type="GO" id="GO:0004394">
    <property type="term" value="F:heparan sulfate 2-sulfotransferase activity"/>
    <property type="evidence" value="ECO:0000318"/>
    <property type="project" value="GO_Central"/>
</dbReference>
<protein>
    <recommendedName>
        <fullName evidence="13">Sulfotransferase domain-containing protein</fullName>
    </recommendedName>
</protein>
<evidence type="ECO:0000256" key="3">
    <source>
        <dbReference type="ARBA" id="ARBA00022679"/>
    </source>
</evidence>
<keyword evidence="4" id="KW-0812">Transmembrane</keyword>
<evidence type="ECO:0000256" key="7">
    <source>
        <dbReference type="ARBA" id="ARBA00023034"/>
    </source>
</evidence>
<dbReference type="InterPro" id="IPR027417">
    <property type="entry name" value="P-loop_NTPase"/>
</dbReference>
<dbReference type="OrthoDB" id="10019582at2759"/>
<keyword evidence="6" id="KW-1133">Transmembrane helix</keyword>
<evidence type="ECO:0000313" key="12">
    <source>
        <dbReference type="Proteomes" id="UP000009022"/>
    </source>
</evidence>
<keyword evidence="12" id="KW-1185">Reference proteome</keyword>
<dbReference type="Pfam" id="PF03567">
    <property type="entry name" value="Sulfotransfer_2"/>
    <property type="match status" value="1"/>
</dbReference>
<dbReference type="PANTHER" id="PTHR12129">
    <property type="entry name" value="HEPARAN SULFATE 2-O-SULFOTRANSFERASE"/>
    <property type="match status" value="1"/>
</dbReference>
<dbReference type="InParanoid" id="B3RP28"/>
<comment type="similarity">
    <text evidence="2">Belongs to the sulfotransferase 3 family.</text>
</comment>
<sequence>VIIYNRVPKTGSTSVMALFYDLCKINKFRVLHLNVSKNSHVMHVADQGRFIRNITSWSKMQPAIFHGHLAYLDFEKYGAFNRPIYINVLRKPLDRLVSFYYFLRYGDDFRPHLHRRKMGDKITFDECVAKNLPDCRPEKLWLQIPFFCGHHTQCWIPGNEWALQQAKHNLFHKYLLVGVTEDLTGFINVLEATLPKLFKGATNRFLTFSKSHARKTKYKLPPSEATINAMQKSKIWKMENEFYEFALAIFQRIKESTLVKGKKLNDKTIGRKVVQQKFFYDKIRPKVGNPRRTF</sequence>
<dbReference type="InterPro" id="IPR005331">
    <property type="entry name" value="Sulfotransferase"/>
</dbReference>
<dbReference type="GO" id="GO:0000139">
    <property type="term" value="C:Golgi membrane"/>
    <property type="evidence" value="ECO:0007669"/>
    <property type="project" value="UniProtKB-SubCell"/>
</dbReference>
<evidence type="ECO:0000256" key="4">
    <source>
        <dbReference type="ARBA" id="ARBA00022692"/>
    </source>
</evidence>
<evidence type="ECO:0000256" key="6">
    <source>
        <dbReference type="ARBA" id="ARBA00022989"/>
    </source>
</evidence>
<dbReference type="FunFam" id="3.40.50.300:FF:001418">
    <property type="entry name" value="Heparan sulfate 2-o-sulfotransferase"/>
    <property type="match status" value="1"/>
</dbReference>
<dbReference type="PANTHER" id="PTHR12129:SF17">
    <property type="entry name" value="HEPARAN SULFATE 2-O-SULFOTRANSFERASE 1"/>
    <property type="match status" value="1"/>
</dbReference>
<evidence type="ECO:0000256" key="8">
    <source>
        <dbReference type="ARBA" id="ARBA00023136"/>
    </source>
</evidence>
<comment type="subcellular location">
    <subcellularLocation>
        <location evidence="1">Golgi apparatus membrane</location>
        <topology evidence="1">Single-pass type II membrane protein</topology>
    </subcellularLocation>
</comment>
<name>B3RP28_TRIAD</name>
<keyword evidence="7" id="KW-0333">Golgi apparatus</keyword>
<evidence type="ECO:0000256" key="1">
    <source>
        <dbReference type="ARBA" id="ARBA00004323"/>
    </source>
</evidence>
<dbReference type="OMA" id="PNQIQFV"/>
<dbReference type="eggNOG" id="KOG3922">
    <property type="taxonomic scope" value="Eukaryota"/>
</dbReference>
<evidence type="ECO:0000256" key="10">
    <source>
        <dbReference type="ARBA" id="ARBA00023180"/>
    </source>
</evidence>
<evidence type="ECO:0000256" key="2">
    <source>
        <dbReference type="ARBA" id="ARBA00010569"/>
    </source>
</evidence>
<keyword evidence="10" id="KW-0325">Glycoprotein</keyword>
<feature type="non-terminal residue" evidence="11">
    <location>
        <position position="1"/>
    </location>
</feature>
<proteinExistence type="inferred from homology"/>
<organism evidence="11 12">
    <name type="scientific">Trichoplax adhaerens</name>
    <name type="common">Trichoplax reptans</name>
    <dbReference type="NCBI Taxonomy" id="10228"/>
    <lineage>
        <taxon>Eukaryota</taxon>
        <taxon>Metazoa</taxon>
        <taxon>Placozoa</taxon>
        <taxon>Uniplacotomia</taxon>
        <taxon>Trichoplacea</taxon>
        <taxon>Trichoplacidae</taxon>
        <taxon>Trichoplax</taxon>
    </lineage>
</organism>
<keyword evidence="8" id="KW-0472">Membrane</keyword>